<gene>
    <name evidence="3" type="ORF">ACFO26_10175</name>
</gene>
<dbReference type="EMBL" id="JBHSGD010000010">
    <property type="protein sequence ID" value="MFC4653271.1"/>
    <property type="molecule type" value="Genomic_DNA"/>
</dbReference>
<dbReference type="EC" id="1.-.-.-" evidence="3"/>
<keyword evidence="4" id="KW-1185">Reference proteome</keyword>
<sequence>MTKALQYDQFGGSENLILRELPETHAGENEIRVHVTAVGLNPMDWLIPSNPQLAANFNVQLPQTFAYDFAGVVDEVGSSVIGFKVGNRVFGSSMTGAAAEHIVLPLSSPQLFHTPDAISDKIASTLTIAGLTAAVALRNAHVNAKDTLLIGGAAGGVGVFATQLARLIGAKVIGTASDSTRSFLQSLGAEQISYGDGLSDRLRDEHITAAIDLFSHEALHSALALGVSPDKMATIIMFPEPPAGVSKATGGAGTVEDMKIITDAIVAGKLTVPIAAEFLIDEFADAVKLQMSRHTHGKIVLTL</sequence>
<organism evidence="3 4">
    <name type="scientific">Lactococcus nasutitermitis</name>
    <dbReference type="NCBI Taxonomy" id="1652957"/>
    <lineage>
        <taxon>Bacteria</taxon>
        <taxon>Bacillati</taxon>
        <taxon>Bacillota</taxon>
        <taxon>Bacilli</taxon>
        <taxon>Lactobacillales</taxon>
        <taxon>Streptococcaceae</taxon>
        <taxon>Lactococcus</taxon>
    </lineage>
</organism>
<dbReference type="Gene3D" id="3.90.180.10">
    <property type="entry name" value="Medium-chain alcohol dehydrogenases, catalytic domain"/>
    <property type="match status" value="1"/>
</dbReference>
<comment type="caution">
    <text evidence="3">The sequence shown here is derived from an EMBL/GenBank/DDBJ whole genome shotgun (WGS) entry which is preliminary data.</text>
</comment>
<name>A0ABV9JFQ4_9LACT</name>
<dbReference type="CDD" id="cd05289">
    <property type="entry name" value="MDR_like_2"/>
    <property type="match status" value="1"/>
</dbReference>
<dbReference type="InterPro" id="IPR020843">
    <property type="entry name" value="ER"/>
</dbReference>
<proteinExistence type="predicted"/>
<feature type="domain" description="Enoyl reductase (ER)" evidence="2">
    <location>
        <begin position="11"/>
        <end position="301"/>
    </location>
</feature>
<dbReference type="SUPFAM" id="SSF51735">
    <property type="entry name" value="NAD(P)-binding Rossmann-fold domains"/>
    <property type="match status" value="1"/>
</dbReference>
<reference evidence="4" key="1">
    <citation type="journal article" date="2019" name="Int. J. Syst. Evol. Microbiol.">
        <title>The Global Catalogue of Microorganisms (GCM) 10K type strain sequencing project: providing services to taxonomists for standard genome sequencing and annotation.</title>
        <authorList>
            <consortium name="The Broad Institute Genomics Platform"/>
            <consortium name="The Broad Institute Genome Sequencing Center for Infectious Disease"/>
            <person name="Wu L."/>
            <person name="Ma J."/>
        </authorList>
    </citation>
    <scope>NUCLEOTIDE SEQUENCE [LARGE SCALE GENOMIC DNA]</scope>
    <source>
        <strain evidence="4">CCUG 63287</strain>
    </source>
</reference>
<protein>
    <submittedName>
        <fullName evidence="3">NADP-dependent oxidoreductase</fullName>
        <ecNumber evidence="3">1.-.-.-</ecNumber>
    </submittedName>
</protein>
<dbReference type="SUPFAM" id="SSF50129">
    <property type="entry name" value="GroES-like"/>
    <property type="match status" value="1"/>
</dbReference>
<keyword evidence="3" id="KW-0560">Oxidoreductase</keyword>
<keyword evidence="1" id="KW-0521">NADP</keyword>
<dbReference type="InterPro" id="IPR011032">
    <property type="entry name" value="GroES-like_sf"/>
</dbReference>
<accession>A0ABV9JFQ4</accession>
<dbReference type="SMART" id="SM00829">
    <property type="entry name" value="PKS_ER"/>
    <property type="match status" value="1"/>
</dbReference>
<dbReference type="Gene3D" id="3.40.50.720">
    <property type="entry name" value="NAD(P)-binding Rossmann-like Domain"/>
    <property type="match status" value="1"/>
</dbReference>
<evidence type="ECO:0000313" key="4">
    <source>
        <dbReference type="Proteomes" id="UP001595987"/>
    </source>
</evidence>
<dbReference type="GO" id="GO:0016491">
    <property type="term" value="F:oxidoreductase activity"/>
    <property type="evidence" value="ECO:0007669"/>
    <property type="project" value="UniProtKB-KW"/>
</dbReference>
<dbReference type="PANTHER" id="PTHR44154:SF1">
    <property type="entry name" value="QUINONE OXIDOREDUCTASE"/>
    <property type="match status" value="1"/>
</dbReference>
<dbReference type="InterPro" id="IPR036291">
    <property type="entry name" value="NAD(P)-bd_dom_sf"/>
</dbReference>
<dbReference type="Pfam" id="PF08240">
    <property type="entry name" value="ADH_N"/>
    <property type="match status" value="1"/>
</dbReference>
<dbReference type="Proteomes" id="UP001595987">
    <property type="component" value="Unassembled WGS sequence"/>
</dbReference>
<dbReference type="PANTHER" id="PTHR44154">
    <property type="entry name" value="QUINONE OXIDOREDUCTASE"/>
    <property type="match status" value="1"/>
</dbReference>
<dbReference type="InterPro" id="IPR013154">
    <property type="entry name" value="ADH-like_N"/>
</dbReference>
<dbReference type="RefSeq" id="WP_213536452.1">
    <property type="nucleotide sequence ID" value="NZ_BOVQ01000007.1"/>
</dbReference>
<evidence type="ECO:0000256" key="1">
    <source>
        <dbReference type="ARBA" id="ARBA00022857"/>
    </source>
</evidence>
<evidence type="ECO:0000259" key="2">
    <source>
        <dbReference type="SMART" id="SM00829"/>
    </source>
</evidence>
<dbReference type="InterPro" id="IPR051603">
    <property type="entry name" value="Zinc-ADH_QOR/CCCR"/>
</dbReference>
<evidence type="ECO:0000313" key="3">
    <source>
        <dbReference type="EMBL" id="MFC4653271.1"/>
    </source>
</evidence>
<dbReference type="Pfam" id="PF13602">
    <property type="entry name" value="ADH_zinc_N_2"/>
    <property type="match status" value="1"/>
</dbReference>